<dbReference type="PROSITE" id="PS50835">
    <property type="entry name" value="IG_LIKE"/>
    <property type="match status" value="1"/>
</dbReference>
<dbReference type="AlphaFoldDB" id="A0A1X7VWH3"/>
<feature type="domain" description="G-protein coupled receptors family 2 profile 2" evidence="12">
    <location>
        <begin position="738"/>
        <end position="879"/>
    </location>
</feature>
<evidence type="ECO:0000259" key="11">
    <source>
        <dbReference type="PROSITE" id="PS50227"/>
    </source>
</evidence>
<dbReference type="CDD" id="cd00096">
    <property type="entry name" value="Ig"/>
    <property type="match status" value="1"/>
</dbReference>
<keyword evidence="3 9" id="KW-1133">Transmembrane helix</keyword>
<name>A0A1X7VWH3_AMPQE</name>
<keyword evidence="10" id="KW-0732">Signal</keyword>
<dbReference type="PROSITE" id="PS50227">
    <property type="entry name" value="G_PROTEIN_RECEP_F2_3"/>
    <property type="match status" value="1"/>
</dbReference>
<dbReference type="PANTHER" id="PTHR45692:SF1">
    <property type="entry name" value="G-PROTEIN COUPLED RECEPTORS FAMILY 2 PROFILE 2 DOMAIN-CONTAINING PROTEIN"/>
    <property type="match status" value="1"/>
</dbReference>
<dbReference type="InterPro" id="IPR007110">
    <property type="entry name" value="Ig-like_dom"/>
</dbReference>
<keyword evidence="5 9" id="KW-0472">Membrane</keyword>
<evidence type="ECO:0000259" key="12">
    <source>
        <dbReference type="PROSITE" id="PS50261"/>
    </source>
</evidence>
<keyword evidence="4" id="KW-0297">G-protein coupled receptor</keyword>
<evidence type="ECO:0000256" key="8">
    <source>
        <dbReference type="SAM" id="MobiDB-lite"/>
    </source>
</evidence>
<feature type="domain" description="G-protein coupled receptors family 2 profile 1" evidence="11">
    <location>
        <begin position="622"/>
        <end position="701"/>
    </location>
</feature>
<dbReference type="PROSITE" id="PS50261">
    <property type="entry name" value="G_PROTEIN_RECEP_F2_4"/>
    <property type="match status" value="1"/>
</dbReference>
<evidence type="ECO:0008006" key="15">
    <source>
        <dbReference type="Google" id="ProtNLM"/>
    </source>
</evidence>
<feature type="signal peptide" evidence="10">
    <location>
        <begin position="1"/>
        <end position="23"/>
    </location>
</feature>
<dbReference type="EnsemblMetazoa" id="Aqu2.1.44682_001">
    <property type="protein sequence ID" value="Aqu2.1.44682_001"/>
    <property type="gene ID" value="Aqu2.1.44682"/>
</dbReference>
<dbReference type="InterPro" id="IPR001879">
    <property type="entry name" value="GPCR_2_extracellular_dom"/>
</dbReference>
<feature type="transmembrane region" description="Helical" evidence="9">
    <location>
        <begin position="822"/>
        <end position="848"/>
    </location>
</feature>
<protein>
    <recommendedName>
        <fullName evidence="15">G-protein coupled receptors family 2 profile 1 domain-containing protein</fullName>
    </recommendedName>
</protein>
<comment type="subcellular location">
    <subcellularLocation>
        <location evidence="1">Membrane</location>
        <topology evidence="1">Multi-pass membrane protein</topology>
    </subcellularLocation>
</comment>
<proteinExistence type="predicted"/>
<dbReference type="InterPro" id="IPR000832">
    <property type="entry name" value="GPCR_2_secretin-like"/>
</dbReference>
<feature type="compositionally biased region" description="Low complexity" evidence="8">
    <location>
        <begin position="915"/>
        <end position="926"/>
    </location>
</feature>
<accession>A0A1X7VWH3</accession>
<dbReference type="Gene3D" id="1.20.1070.10">
    <property type="entry name" value="Rhodopsin 7-helix transmembrane proteins"/>
    <property type="match status" value="1"/>
</dbReference>
<evidence type="ECO:0000256" key="3">
    <source>
        <dbReference type="ARBA" id="ARBA00022989"/>
    </source>
</evidence>
<evidence type="ECO:0000256" key="6">
    <source>
        <dbReference type="ARBA" id="ARBA00023170"/>
    </source>
</evidence>
<evidence type="ECO:0000256" key="2">
    <source>
        <dbReference type="ARBA" id="ARBA00022692"/>
    </source>
</evidence>
<dbReference type="GO" id="GO:0007166">
    <property type="term" value="P:cell surface receptor signaling pathway"/>
    <property type="evidence" value="ECO:0007669"/>
    <property type="project" value="InterPro"/>
</dbReference>
<keyword evidence="7" id="KW-0807">Transducer</keyword>
<evidence type="ECO:0000313" key="14">
    <source>
        <dbReference type="EnsemblMetazoa" id="Aqu2.1.44682_001"/>
    </source>
</evidence>
<dbReference type="Gene3D" id="4.10.1240.10">
    <property type="entry name" value="GPCR, family 2, extracellular hormone receptor domain"/>
    <property type="match status" value="1"/>
</dbReference>
<dbReference type="Pfam" id="PF00002">
    <property type="entry name" value="7tm_2"/>
    <property type="match status" value="1"/>
</dbReference>
<dbReference type="PANTHER" id="PTHR45692">
    <property type="entry name" value="G_PROTEIN_RECEP_F2_4 DOMAIN-CONTAINING PROTEIN"/>
    <property type="match status" value="1"/>
</dbReference>
<feature type="chain" id="PRO_5012191833" description="G-protein coupled receptors family 2 profile 1 domain-containing protein" evidence="10">
    <location>
        <begin position="24"/>
        <end position="1007"/>
    </location>
</feature>
<sequence length="1007" mass="112701">MYSFSKVMGAVALFLCLLSVADSQLQFFDWGTGELVTGGIYKINQGYNLSLVCFYNGKPGGPTITWFRNQIQVLDNMNFIASSITNTSKLSEGVSIEDFRQLFQSSNSISSLMSSYVNGSDIILPDSSIGGHYTCEDGDNLLNLTIVVSSPSGSFSEFYVRMTGLIFSASSVNNKDYDLAVFESRLFTNAVIAGLNASDDPIRTISCSFVPLTAQHFGNQSLDRIECNVREYPPNKQLMLNVAQNIYETINLLVSEDFQELQISEFGFCNESYTTSSVYGNNTWPEIALTSRRTSSSVSRSCNFGCGFVTRICRVTGWDTPDYSRCGVSAETVSIFDINGAFVRDFYTINQGYFFLLFCGIFCKTGEEFKWFDSNGNEVQKLTEFINSSFTLVNDGIRLLNEELSISDFKGLYSQQFIGRTYLISYIDLRRESELILPGISISGSYTCRSSSGNYSQTVSVSTKNPSGPFTQFFFRFTAFFINISLTDVEDKDYKLEVLEANIFNEAVVDSFNATINPIRKIYCHFVPLMEEDVTGDRVECDVREYPPNSSFVAIVWQNISTFISDTDNNAFQSIVMSVTGFCSQSQTESLDFGVHTWSESVGNTILALPCGNHPMINVTRMCQTNGVGWENPDYSQCETNTCENDTIVTNRGTFQWPVTPVESLAFLTCPHGPIGARAIRQCRRNGAWDTHDISNCADPRITAEFASIADTNVTLENVVQIVQNLSNIVMLASQPVLPLLPVAIALLVDADHYITFYENTEEGFCFLGQLVVFLMAFLVPVMLILVFNSVICILILRVLILHAVKKNQRLQKSTITPSEAVKLLLSFTGIMFLFGLTWIFGIFTFISEPGVSYALQFLFAFFNAFQGFFIFIFFVVLSSDARAAWKSLLCLCLVKKGQMTSKYFLSSNKKRLSNDTSSNTYSSSTFEFKDSTSNEKSGDEIYLPPLIEEDAFPADHGSQKKSGDLDLVQLKGARVKRHSTHKHTHHVEQVDVDFYDNDEDTYENEF</sequence>
<dbReference type="SUPFAM" id="SSF81321">
    <property type="entry name" value="Family A G protein-coupled receptor-like"/>
    <property type="match status" value="1"/>
</dbReference>
<evidence type="ECO:0000256" key="5">
    <source>
        <dbReference type="ARBA" id="ARBA00023136"/>
    </source>
</evidence>
<feature type="domain" description="Ig-like" evidence="13">
    <location>
        <begin position="43"/>
        <end position="135"/>
    </location>
</feature>
<dbReference type="OrthoDB" id="6382960at2759"/>
<keyword evidence="2 9" id="KW-0812">Transmembrane</keyword>
<dbReference type="InterPro" id="IPR017981">
    <property type="entry name" value="GPCR_2-like_7TM"/>
</dbReference>
<evidence type="ECO:0000256" key="1">
    <source>
        <dbReference type="ARBA" id="ARBA00004141"/>
    </source>
</evidence>
<keyword evidence="6" id="KW-0675">Receptor</keyword>
<organism evidence="14">
    <name type="scientific">Amphimedon queenslandica</name>
    <name type="common">Sponge</name>
    <dbReference type="NCBI Taxonomy" id="400682"/>
    <lineage>
        <taxon>Eukaryota</taxon>
        <taxon>Metazoa</taxon>
        <taxon>Porifera</taxon>
        <taxon>Demospongiae</taxon>
        <taxon>Heteroscleromorpha</taxon>
        <taxon>Haplosclerida</taxon>
        <taxon>Niphatidae</taxon>
        <taxon>Amphimedon</taxon>
    </lineage>
</organism>
<evidence type="ECO:0000256" key="10">
    <source>
        <dbReference type="SAM" id="SignalP"/>
    </source>
</evidence>
<evidence type="ECO:0000259" key="13">
    <source>
        <dbReference type="PROSITE" id="PS50835"/>
    </source>
</evidence>
<dbReference type="InParanoid" id="A0A1X7VWH3"/>
<evidence type="ECO:0000256" key="7">
    <source>
        <dbReference type="ARBA" id="ARBA00023224"/>
    </source>
</evidence>
<dbReference type="InterPro" id="IPR036445">
    <property type="entry name" value="GPCR_2_extracell_dom_sf"/>
</dbReference>
<feature type="region of interest" description="Disordered" evidence="8">
    <location>
        <begin position="911"/>
        <end position="938"/>
    </location>
</feature>
<reference evidence="14" key="1">
    <citation type="submission" date="2017-05" db="UniProtKB">
        <authorList>
            <consortium name="EnsemblMetazoa"/>
        </authorList>
    </citation>
    <scope>IDENTIFICATION</scope>
</reference>
<dbReference type="GO" id="GO:0016020">
    <property type="term" value="C:membrane"/>
    <property type="evidence" value="ECO:0007669"/>
    <property type="project" value="UniProtKB-SubCell"/>
</dbReference>
<feature type="compositionally biased region" description="Basic and acidic residues" evidence="8">
    <location>
        <begin position="928"/>
        <end position="938"/>
    </location>
</feature>
<evidence type="ECO:0000256" key="4">
    <source>
        <dbReference type="ARBA" id="ARBA00023040"/>
    </source>
</evidence>
<feature type="transmembrane region" description="Helical" evidence="9">
    <location>
        <begin position="854"/>
        <end position="878"/>
    </location>
</feature>
<dbReference type="GO" id="GO:0004930">
    <property type="term" value="F:G protein-coupled receptor activity"/>
    <property type="evidence" value="ECO:0007669"/>
    <property type="project" value="UniProtKB-KW"/>
</dbReference>
<evidence type="ECO:0000256" key="9">
    <source>
        <dbReference type="SAM" id="Phobius"/>
    </source>
</evidence>
<feature type="transmembrane region" description="Helical" evidence="9">
    <location>
        <begin position="771"/>
        <end position="801"/>
    </location>
</feature>